<evidence type="ECO:0000256" key="1">
    <source>
        <dbReference type="SAM" id="MobiDB-lite"/>
    </source>
</evidence>
<dbReference type="SUPFAM" id="SSF54695">
    <property type="entry name" value="POZ domain"/>
    <property type="match status" value="1"/>
</dbReference>
<accession>A0AAE0MQW0</accession>
<dbReference type="EMBL" id="JAUEPP010000005">
    <property type="protein sequence ID" value="KAK3343134.1"/>
    <property type="molecule type" value="Genomic_DNA"/>
</dbReference>
<dbReference type="RefSeq" id="XP_062680927.1">
    <property type="nucleotide sequence ID" value="XM_062824693.1"/>
</dbReference>
<evidence type="ECO:0000313" key="3">
    <source>
        <dbReference type="EMBL" id="KAK3343134.1"/>
    </source>
</evidence>
<dbReference type="InterPro" id="IPR011333">
    <property type="entry name" value="SKP1/BTB/POZ_sf"/>
</dbReference>
<keyword evidence="4" id="KW-1185">Reference proteome</keyword>
<dbReference type="GeneID" id="87861847"/>
<comment type="caution">
    <text evidence="3">The sequence shown here is derived from an EMBL/GenBank/DDBJ whole genome shotgun (WGS) entry which is preliminary data.</text>
</comment>
<dbReference type="Gene3D" id="3.30.710.10">
    <property type="entry name" value="Potassium Channel Kv1.1, Chain A"/>
    <property type="match status" value="1"/>
</dbReference>
<gene>
    <name evidence="3" type="ORF">B0H65DRAFT_427486</name>
</gene>
<evidence type="ECO:0000313" key="4">
    <source>
        <dbReference type="Proteomes" id="UP001278500"/>
    </source>
</evidence>
<dbReference type="AlphaFoldDB" id="A0AAE0MQW0"/>
<dbReference type="Proteomes" id="UP001278500">
    <property type="component" value="Unassembled WGS sequence"/>
</dbReference>
<reference evidence="3" key="2">
    <citation type="submission" date="2023-06" db="EMBL/GenBank/DDBJ databases">
        <authorList>
            <consortium name="Lawrence Berkeley National Laboratory"/>
            <person name="Haridas S."/>
            <person name="Hensen N."/>
            <person name="Bonometti L."/>
            <person name="Westerberg I."/>
            <person name="Brannstrom I.O."/>
            <person name="Guillou S."/>
            <person name="Cros-Aarteil S."/>
            <person name="Calhoun S."/>
            <person name="Kuo A."/>
            <person name="Mondo S."/>
            <person name="Pangilinan J."/>
            <person name="Riley R."/>
            <person name="Labutti K."/>
            <person name="Andreopoulos B."/>
            <person name="Lipzen A."/>
            <person name="Chen C."/>
            <person name="Yanf M."/>
            <person name="Daum C."/>
            <person name="Ng V."/>
            <person name="Clum A."/>
            <person name="Steindorff A."/>
            <person name="Ohm R."/>
            <person name="Martin F."/>
            <person name="Silar P."/>
            <person name="Natvig D."/>
            <person name="Lalanne C."/>
            <person name="Gautier V."/>
            <person name="Ament-Velasquez S.L."/>
            <person name="Kruys A."/>
            <person name="Hutchinson M.I."/>
            <person name="Powell A.J."/>
            <person name="Barry K."/>
            <person name="Miller A.N."/>
            <person name="Grigoriev I.V."/>
            <person name="Debuchy R."/>
            <person name="Gladieux P."/>
            <person name="Thoren M.H."/>
            <person name="Johannesson H."/>
        </authorList>
    </citation>
    <scope>NUCLEOTIDE SEQUENCE</scope>
    <source>
        <strain evidence="3">CBS 560.94</strain>
    </source>
</reference>
<name>A0AAE0MQW0_9PEZI</name>
<dbReference type="InterPro" id="IPR000210">
    <property type="entry name" value="BTB/POZ_dom"/>
</dbReference>
<sequence>MKGFKSFRIPNSRGNSRGTSDRESPNNIIEISPTGDVILAVGEGDQQKRLRVESAVLCHSSKVFAAMSSPPWVESEGLGSAAPKEIRLPEDSFEAMKAICYIVHSQNSLVPVSMTAQKFLNVVLHVDKYDLGRALQATRESWWRRFLNIVDGLSEVDLIHLIAAAHLLKEDTMFPKLTICLVVRNTSTDTYTDFMEDPFLADLLPAKLFGMYFTICVPKPKVLEVLGSMPISCIYDVGPIKANQVGDSL</sequence>
<reference evidence="3" key="1">
    <citation type="journal article" date="2023" name="Mol. Phylogenet. Evol.">
        <title>Genome-scale phylogeny and comparative genomics of the fungal order Sordariales.</title>
        <authorList>
            <person name="Hensen N."/>
            <person name="Bonometti L."/>
            <person name="Westerberg I."/>
            <person name="Brannstrom I.O."/>
            <person name="Guillou S."/>
            <person name="Cros-Aarteil S."/>
            <person name="Calhoun S."/>
            <person name="Haridas S."/>
            <person name="Kuo A."/>
            <person name="Mondo S."/>
            <person name="Pangilinan J."/>
            <person name="Riley R."/>
            <person name="LaButti K."/>
            <person name="Andreopoulos B."/>
            <person name="Lipzen A."/>
            <person name="Chen C."/>
            <person name="Yan M."/>
            <person name="Daum C."/>
            <person name="Ng V."/>
            <person name="Clum A."/>
            <person name="Steindorff A."/>
            <person name="Ohm R.A."/>
            <person name="Martin F."/>
            <person name="Silar P."/>
            <person name="Natvig D.O."/>
            <person name="Lalanne C."/>
            <person name="Gautier V."/>
            <person name="Ament-Velasquez S.L."/>
            <person name="Kruys A."/>
            <person name="Hutchinson M.I."/>
            <person name="Powell A.J."/>
            <person name="Barry K."/>
            <person name="Miller A.N."/>
            <person name="Grigoriev I.V."/>
            <person name="Debuchy R."/>
            <person name="Gladieux P."/>
            <person name="Hiltunen Thoren M."/>
            <person name="Johannesson H."/>
        </authorList>
    </citation>
    <scope>NUCLEOTIDE SEQUENCE</scope>
    <source>
        <strain evidence="3">CBS 560.94</strain>
    </source>
</reference>
<dbReference type="CDD" id="cd18186">
    <property type="entry name" value="BTB_POZ_ZBTB_KLHL-like"/>
    <property type="match status" value="1"/>
</dbReference>
<protein>
    <recommendedName>
        <fullName evidence="2">BTB domain-containing protein</fullName>
    </recommendedName>
</protein>
<feature type="region of interest" description="Disordered" evidence="1">
    <location>
        <begin position="1"/>
        <end position="28"/>
    </location>
</feature>
<dbReference type="Pfam" id="PF00651">
    <property type="entry name" value="BTB"/>
    <property type="match status" value="1"/>
</dbReference>
<organism evidence="3 4">
    <name type="scientific">Neurospora tetraspora</name>
    <dbReference type="NCBI Taxonomy" id="94610"/>
    <lineage>
        <taxon>Eukaryota</taxon>
        <taxon>Fungi</taxon>
        <taxon>Dikarya</taxon>
        <taxon>Ascomycota</taxon>
        <taxon>Pezizomycotina</taxon>
        <taxon>Sordariomycetes</taxon>
        <taxon>Sordariomycetidae</taxon>
        <taxon>Sordariales</taxon>
        <taxon>Sordariaceae</taxon>
        <taxon>Neurospora</taxon>
    </lineage>
</organism>
<evidence type="ECO:0000259" key="2">
    <source>
        <dbReference type="Pfam" id="PF00651"/>
    </source>
</evidence>
<feature type="domain" description="BTB" evidence="2">
    <location>
        <begin position="36"/>
        <end position="137"/>
    </location>
</feature>
<proteinExistence type="predicted"/>